<dbReference type="SUPFAM" id="SSF51735">
    <property type="entry name" value="NAD(P)-binding Rossmann-fold domains"/>
    <property type="match status" value="1"/>
</dbReference>
<reference evidence="5" key="1">
    <citation type="journal article" date="2021" name="PeerJ">
        <title>Extensive microbial diversity within the chicken gut microbiome revealed by metagenomics and culture.</title>
        <authorList>
            <person name="Gilroy R."/>
            <person name="Ravi A."/>
            <person name="Getino M."/>
            <person name="Pursley I."/>
            <person name="Horton D.L."/>
            <person name="Alikhan N.F."/>
            <person name="Baker D."/>
            <person name="Gharbi K."/>
            <person name="Hall N."/>
            <person name="Watson M."/>
            <person name="Adriaenssens E.M."/>
            <person name="Foster-Nyarko E."/>
            <person name="Jarju S."/>
            <person name="Secka A."/>
            <person name="Antonio M."/>
            <person name="Oren A."/>
            <person name="Chaudhuri R.R."/>
            <person name="La Ragione R."/>
            <person name="Hildebrand F."/>
            <person name="Pallen M.J."/>
        </authorList>
    </citation>
    <scope>NUCLEOTIDE SEQUENCE</scope>
    <source>
        <strain evidence="5">CHK121-7720</strain>
    </source>
</reference>
<dbReference type="InterPro" id="IPR046346">
    <property type="entry name" value="Aminoacid_DH-like_N_sf"/>
</dbReference>
<keyword evidence="3" id="KW-0057">Aromatic amino acid biosynthesis</keyword>
<dbReference type="GO" id="GO:0019632">
    <property type="term" value="P:shikimate metabolic process"/>
    <property type="evidence" value="ECO:0007669"/>
    <property type="project" value="TreeGrafter"/>
</dbReference>
<dbReference type="InterPro" id="IPR022893">
    <property type="entry name" value="Shikimate_DH_fam"/>
</dbReference>
<dbReference type="GO" id="GO:0009073">
    <property type="term" value="P:aromatic amino acid family biosynthetic process"/>
    <property type="evidence" value="ECO:0007669"/>
    <property type="project" value="UniProtKB-KW"/>
</dbReference>
<gene>
    <name evidence="5" type="ORF">K8U91_02935</name>
</gene>
<dbReference type="InterPro" id="IPR013708">
    <property type="entry name" value="Shikimate_DH-bd_N"/>
</dbReference>
<reference evidence="5" key="2">
    <citation type="submission" date="2021-09" db="EMBL/GenBank/DDBJ databases">
        <authorList>
            <person name="Gilroy R."/>
        </authorList>
    </citation>
    <scope>NUCLEOTIDE SEQUENCE</scope>
    <source>
        <strain evidence="5">CHK121-7720</strain>
    </source>
</reference>
<dbReference type="GO" id="GO:0004764">
    <property type="term" value="F:shikimate 3-dehydrogenase (NADP+) activity"/>
    <property type="evidence" value="ECO:0007669"/>
    <property type="project" value="InterPro"/>
</dbReference>
<keyword evidence="2" id="KW-0560">Oxidoreductase</keyword>
<evidence type="ECO:0000259" key="4">
    <source>
        <dbReference type="Pfam" id="PF08501"/>
    </source>
</evidence>
<dbReference type="PANTHER" id="PTHR21089:SF1">
    <property type="entry name" value="BIFUNCTIONAL 3-DEHYDROQUINATE DEHYDRATASE_SHIKIMATE DEHYDROGENASE, CHLOROPLASTIC"/>
    <property type="match status" value="1"/>
</dbReference>
<dbReference type="GO" id="GO:0050661">
    <property type="term" value="F:NADP binding"/>
    <property type="evidence" value="ECO:0007669"/>
    <property type="project" value="TreeGrafter"/>
</dbReference>
<dbReference type="RefSeq" id="WP_273305465.1">
    <property type="nucleotide sequence ID" value="NZ_DYUD01000011.1"/>
</dbReference>
<protein>
    <submittedName>
        <fullName evidence="5">Shikimate dehydrogenase</fullName>
    </submittedName>
</protein>
<dbReference type="GO" id="GO:0005829">
    <property type="term" value="C:cytosol"/>
    <property type="evidence" value="ECO:0007669"/>
    <property type="project" value="TreeGrafter"/>
</dbReference>
<dbReference type="SUPFAM" id="SSF53223">
    <property type="entry name" value="Aminoacid dehydrogenase-like, N-terminal domain"/>
    <property type="match status" value="1"/>
</dbReference>
<evidence type="ECO:0000313" key="5">
    <source>
        <dbReference type="EMBL" id="HJG88420.1"/>
    </source>
</evidence>
<keyword evidence="3" id="KW-0028">Amino-acid biosynthesis</keyword>
<comment type="caution">
    <text evidence="5">The sequence shown here is derived from an EMBL/GenBank/DDBJ whole genome shotgun (WGS) entry which is preliminary data.</text>
</comment>
<dbReference type="EMBL" id="DYUD01000011">
    <property type="protein sequence ID" value="HJG88420.1"/>
    <property type="molecule type" value="Genomic_DNA"/>
</dbReference>
<organism evidence="5 6">
    <name type="scientific">Barnesiella viscericola</name>
    <dbReference type="NCBI Taxonomy" id="397865"/>
    <lineage>
        <taxon>Bacteria</taxon>
        <taxon>Pseudomonadati</taxon>
        <taxon>Bacteroidota</taxon>
        <taxon>Bacteroidia</taxon>
        <taxon>Bacteroidales</taxon>
        <taxon>Barnesiellaceae</taxon>
        <taxon>Barnesiella</taxon>
    </lineage>
</organism>
<dbReference type="CDD" id="cd01065">
    <property type="entry name" value="NAD_bind_Shikimate_DH"/>
    <property type="match status" value="1"/>
</dbReference>
<sequence>MKRIYGLVGYPLGHSFSRSFFQEKFAREGIDADYENFEMADLRGLRQLIADRPELCGLNVTIPYKTEVMALLDDLDPQAREIGAVNVIKIERRPQGGIWLTGYNSDIIGFTQSIAPLLDSRMQRALILGTGGASKAVYAGLKSLHIEPTFVSRTRRDGIITYDDLSPEVMASHRIIVNATPLGMYPHTDQCPHIPYTDLTPGHLCYDLIYNPEVTRFLAQAAQQGSLTKNGTEMLHRQALAAWDIWNR</sequence>
<dbReference type="AlphaFoldDB" id="A0A921MQ83"/>
<name>A0A921MQ83_9BACT</name>
<proteinExistence type="predicted"/>
<dbReference type="Proteomes" id="UP000757103">
    <property type="component" value="Unassembled WGS sequence"/>
</dbReference>
<dbReference type="Gene3D" id="3.40.50.10860">
    <property type="entry name" value="Leucine Dehydrogenase, chain A, domain 1"/>
    <property type="match status" value="1"/>
</dbReference>
<dbReference type="GO" id="GO:0009423">
    <property type="term" value="P:chorismate biosynthetic process"/>
    <property type="evidence" value="ECO:0007669"/>
    <property type="project" value="TreeGrafter"/>
</dbReference>
<evidence type="ECO:0000256" key="3">
    <source>
        <dbReference type="ARBA" id="ARBA00023141"/>
    </source>
</evidence>
<comment type="pathway">
    <text evidence="1">Metabolic intermediate biosynthesis; chorismate biosynthesis; chorismate from D-erythrose 4-phosphate and phosphoenolpyruvate: step 4/7.</text>
</comment>
<evidence type="ECO:0000256" key="1">
    <source>
        <dbReference type="ARBA" id="ARBA00004871"/>
    </source>
</evidence>
<evidence type="ECO:0000313" key="6">
    <source>
        <dbReference type="Proteomes" id="UP000757103"/>
    </source>
</evidence>
<dbReference type="Pfam" id="PF08501">
    <property type="entry name" value="Shikimate_dh_N"/>
    <property type="match status" value="1"/>
</dbReference>
<accession>A0A921MQ83</accession>
<dbReference type="Gene3D" id="3.40.50.720">
    <property type="entry name" value="NAD(P)-binding Rossmann-like Domain"/>
    <property type="match status" value="1"/>
</dbReference>
<evidence type="ECO:0000256" key="2">
    <source>
        <dbReference type="ARBA" id="ARBA00023002"/>
    </source>
</evidence>
<feature type="domain" description="Shikimate dehydrogenase substrate binding N-terminal" evidence="4">
    <location>
        <begin position="7"/>
        <end position="88"/>
    </location>
</feature>
<dbReference type="InterPro" id="IPR036291">
    <property type="entry name" value="NAD(P)-bd_dom_sf"/>
</dbReference>
<dbReference type="PANTHER" id="PTHR21089">
    <property type="entry name" value="SHIKIMATE DEHYDROGENASE"/>
    <property type="match status" value="1"/>
</dbReference>